<evidence type="ECO:0000256" key="6">
    <source>
        <dbReference type="ARBA" id="ARBA00023004"/>
    </source>
</evidence>
<dbReference type="InterPro" id="IPR017900">
    <property type="entry name" value="4Fe4S_Fe_S_CS"/>
</dbReference>
<keyword evidence="1" id="KW-0813">Transport</keyword>
<name>A0ABV4U1J6_9BACT</name>
<dbReference type="Gene3D" id="1.10.1060.10">
    <property type="entry name" value="Alpha-helical ferredoxin"/>
    <property type="match status" value="1"/>
</dbReference>
<feature type="domain" description="4Fe-4S ferredoxin-type" evidence="8">
    <location>
        <begin position="305"/>
        <end position="338"/>
    </location>
</feature>
<evidence type="ECO:0000259" key="8">
    <source>
        <dbReference type="PROSITE" id="PS51379"/>
    </source>
</evidence>
<evidence type="ECO:0000256" key="4">
    <source>
        <dbReference type="ARBA" id="ARBA00022737"/>
    </source>
</evidence>
<dbReference type="InterPro" id="IPR004452">
    <property type="entry name" value="LutB/LldF"/>
</dbReference>
<keyword evidence="7" id="KW-0411">Iron-sulfur</keyword>
<dbReference type="InterPro" id="IPR009051">
    <property type="entry name" value="Helical_ferredxn"/>
</dbReference>
<dbReference type="Proteomes" id="UP001575105">
    <property type="component" value="Unassembled WGS sequence"/>
</dbReference>
<dbReference type="Pfam" id="PF11870">
    <property type="entry name" value="LutB_C"/>
    <property type="match status" value="1"/>
</dbReference>
<proteinExistence type="predicted"/>
<dbReference type="EMBL" id="JBGUBD010000002">
    <property type="protein sequence ID" value="MFA9477480.1"/>
    <property type="molecule type" value="Genomic_DNA"/>
</dbReference>
<keyword evidence="4" id="KW-0677">Repeat</keyword>
<dbReference type="PROSITE" id="PS51379">
    <property type="entry name" value="4FE4S_FER_2"/>
    <property type="match status" value="1"/>
</dbReference>
<dbReference type="PANTHER" id="PTHR47153">
    <property type="entry name" value="LACTATE UTILIZATION PROTEIN B"/>
    <property type="match status" value="1"/>
</dbReference>
<gene>
    <name evidence="9" type="ORF">ACERK3_04145</name>
</gene>
<reference evidence="9 10" key="1">
    <citation type="submission" date="2024-08" db="EMBL/GenBank/DDBJ databases">
        <title>Whole-genome sequencing of halo(alkali)philic microorganisms from hypersaline lakes.</title>
        <authorList>
            <person name="Sorokin D.Y."/>
            <person name="Merkel A.Y."/>
            <person name="Messina E."/>
            <person name="Yakimov M."/>
        </authorList>
    </citation>
    <scope>NUCLEOTIDE SEQUENCE [LARGE SCALE GENOMIC DNA]</scope>
    <source>
        <strain evidence="9 10">AB-hyl4</strain>
    </source>
</reference>
<evidence type="ECO:0000256" key="2">
    <source>
        <dbReference type="ARBA" id="ARBA00022485"/>
    </source>
</evidence>
<dbReference type="SUPFAM" id="SSF46548">
    <property type="entry name" value="alpha-helical ferredoxin"/>
    <property type="match status" value="1"/>
</dbReference>
<dbReference type="InterPro" id="IPR003741">
    <property type="entry name" value="LUD_dom"/>
</dbReference>
<comment type="caution">
    <text evidence="9">The sequence shown here is derived from an EMBL/GenBank/DDBJ whole genome shotgun (WGS) entry which is preliminary data.</text>
</comment>
<dbReference type="Pfam" id="PF02589">
    <property type="entry name" value="LUD_dom"/>
    <property type="match status" value="1"/>
</dbReference>
<accession>A0ABV4U1J6</accession>
<keyword evidence="3" id="KW-0479">Metal-binding</keyword>
<dbReference type="InterPro" id="IPR024569">
    <property type="entry name" value="LutB_C"/>
</dbReference>
<evidence type="ECO:0000256" key="1">
    <source>
        <dbReference type="ARBA" id="ARBA00022448"/>
    </source>
</evidence>
<evidence type="ECO:0000256" key="7">
    <source>
        <dbReference type="ARBA" id="ARBA00023014"/>
    </source>
</evidence>
<dbReference type="Pfam" id="PF13183">
    <property type="entry name" value="Fer4_8"/>
    <property type="match status" value="1"/>
</dbReference>
<dbReference type="InterPro" id="IPR024185">
    <property type="entry name" value="FTHF_cligase-like_sf"/>
</dbReference>
<keyword evidence="5" id="KW-0249">Electron transport</keyword>
<keyword evidence="10" id="KW-1185">Reference proteome</keyword>
<dbReference type="PANTHER" id="PTHR47153:SF2">
    <property type="entry name" value="LACTATE UTILIZATION PROTEIN B"/>
    <property type="match status" value="1"/>
</dbReference>
<keyword evidence="6" id="KW-0408">Iron</keyword>
<dbReference type="NCBIfam" id="TIGR00273">
    <property type="entry name" value="LutB/LldF family L-lactate oxidation iron-sulfur protein"/>
    <property type="match status" value="1"/>
</dbReference>
<dbReference type="PROSITE" id="PS00198">
    <property type="entry name" value="4FE4S_FER_1"/>
    <property type="match status" value="1"/>
</dbReference>
<dbReference type="InterPro" id="IPR037171">
    <property type="entry name" value="NagB/RpiA_transferase-like"/>
</dbReference>
<dbReference type="RefSeq" id="WP_425344403.1">
    <property type="nucleotide sequence ID" value="NZ_JBGUBD010000002.1"/>
</dbReference>
<organism evidence="9 10">
    <name type="scientific">Natronomicrosphaera hydrolytica</name>
    <dbReference type="NCBI Taxonomy" id="3242702"/>
    <lineage>
        <taxon>Bacteria</taxon>
        <taxon>Pseudomonadati</taxon>
        <taxon>Planctomycetota</taxon>
        <taxon>Phycisphaerae</taxon>
        <taxon>Phycisphaerales</taxon>
        <taxon>Phycisphaeraceae</taxon>
        <taxon>Natronomicrosphaera</taxon>
    </lineage>
</organism>
<keyword evidence="2" id="KW-0004">4Fe-4S</keyword>
<evidence type="ECO:0000313" key="10">
    <source>
        <dbReference type="Proteomes" id="UP001575105"/>
    </source>
</evidence>
<evidence type="ECO:0000256" key="5">
    <source>
        <dbReference type="ARBA" id="ARBA00022982"/>
    </source>
</evidence>
<evidence type="ECO:0000313" key="9">
    <source>
        <dbReference type="EMBL" id="MFA9477480.1"/>
    </source>
</evidence>
<protein>
    <submittedName>
        <fullName evidence="9">LutB/LldF family L-lactate oxidation iron-sulfur protein</fullName>
    </submittedName>
</protein>
<sequence>MSDTLFPKLPYKLKQRADEATVNIQLQQFVNHATYSKDVARKQAMGGAFGENTDAVRDLAGQIKQHTLDHLDHYLEQFIDNATATGVQVHFARDGEQANQIAVAIAEANKCRLCVKSKSMVTEETHLLPALEAVGCETVETDLGEFILQLDNDAPSHIVTPMIHKDRTAVARAFQRELGAEYTEDAEALAQIARKHLREKYRKADLGISGGNFLVAETGSVVLCTNEGNGRFCTTAPRIHVAFVGIEKLVPRLEHLGVMLKVLARSSTGQPLTCYTHTITGPKREHEHDGPEEVHVVLVDNGRTDVLHEDTREMLRCIRCGACLNSCPVYRKIGGHSYGAVYSGPIGAILTPMLKGLENYTDLPHASSLCGACYEACPVKINIPKYLIQLRRDMVQNHLSGTGDRVTMRLWGESLQHEWSYRIGGWMQKTFARMQAKFGGTLETDDPYASRGWLTWAPGPVKGWTQERDMPTPTAKSFRHWWRKEHGR</sequence>
<evidence type="ECO:0000256" key="3">
    <source>
        <dbReference type="ARBA" id="ARBA00022723"/>
    </source>
</evidence>
<dbReference type="SUPFAM" id="SSF100950">
    <property type="entry name" value="NagB/RpiA/CoA transferase-like"/>
    <property type="match status" value="1"/>
</dbReference>
<dbReference type="Gene3D" id="3.40.50.10420">
    <property type="entry name" value="NagB/RpiA/CoA transferase-like"/>
    <property type="match status" value="1"/>
</dbReference>
<dbReference type="InterPro" id="IPR017896">
    <property type="entry name" value="4Fe4S_Fe-S-bd"/>
</dbReference>